<evidence type="ECO:0000313" key="1">
    <source>
        <dbReference type="EMBL" id="AXI97654.1"/>
    </source>
</evidence>
<keyword evidence="1" id="KW-0150">Chloroplast</keyword>
<sequence>MINSLLNTRLNNQLNIIKTQTSPYIRIKLAYSEQYSDQRYHLDLFFKIQGGAYSRNVRLGDLIQDICDYVISPFLSIQTSRMIWNFISLMYPKSKANKNILNIPIRGMQGQVLTEDSDGMSTNVGVLNFCARYQGYAMSSATKLIGVADYYLNPQSYNSESCLEVIDQCEKVFYQSIQLKRTQLTIEFVQEKKVHKKPGAKSNKSSRSSKEKLATVYRKPILVTALP</sequence>
<name>A0A345UB18_9FLOR</name>
<protein>
    <submittedName>
        <fullName evidence="1">Uncharacterized protein</fullName>
    </submittedName>
</protein>
<geneLocation type="chloroplast" evidence="1"/>
<dbReference type="RefSeq" id="YP_009511777.1">
    <property type="nucleotide sequence ID" value="NC_039145.1"/>
</dbReference>
<dbReference type="AlphaFoldDB" id="A0A345UB18"/>
<proteinExistence type="predicted"/>
<reference evidence="1" key="1">
    <citation type="submission" date="2018-05" db="EMBL/GenBank/DDBJ databases">
        <title>Organellar genomes of Gracilariaceae.</title>
        <authorList>
            <person name="Iha C."/>
            <person name="Oliveira M.C."/>
        </authorList>
    </citation>
    <scope>NUCLEOTIDE SEQUENCE</scope>
</reference>
<gene>
    <name evidence="1" type="primary">orf227</name>
</gene>
<keyword evidence="1" id="KW-0934">Plastid</keyword>
<organism evidence="1">
    <name type="scientific">Melanthalia intermedia</name>
    <dbReference type="NCBI Taxonomy" id="172989"/>
    <lineage>
        <taxon>Eukaryota</taxon>
        <taxon>Rhodophyta</taxon>
        <taxon>Florideophyceae</taxon>
        <taxon>Rhodymeniophycidae</taxon>
        <taxon>Gracilariales</taxon>
        <taxon>Gracilariaceae</taxon>
        <taxon>Melanthalia</taxon>
    </lineage>
</organism>
<accession>A0A345UB18</accession>
<dbReference type="GeneID" id="37624335"/>
<dbReference type="EMBL" id="MH396016">
    <property type="protein sequence ID" value="AXI97654.1"/>
    <property type="molecule type" value="Genomic_DNA"/>
</dbReference>